<proteinExistence type="predicted"/>
<sequence length="256" mass="26934">MERAHEAPVALGFVGADRHQRCIPYTLGDCKRWPSARHRSPRPSGYQQPQFDSVTEYMHSIQRENQAVGCGSLALVPGQSQDLGLPQTLTIAERAWQATTGRLQRASCNADAKSLKEGLSPSSPSSAPPGIKLLASATDVHMQCMLHQGNLHGATTEVTRDSDGRFVARDFPEPVSGSIGRPRIMSQEAANAGTGKDCKMGDGENKPAAKTAGLDADVASCGSRVDKSESNLRPEAGARAAVFGGVVIASATATAV</sequence>
<protein>
    <submittedName>
        <fullName evidence="2">Uncharacterized protein</fullName>
    </submittedName>
</protein>
<keyword evidence="3" id="KW-1185">Reference proteome</keyword>
<feature type="compositionally biased region" description="Basic and acidic residues" evidence="1">
    <location>
        <begin position="196"/>
        <end position="207"/>
    </location>
</feature>
<organism evidence="2 3">
    <name type="scientific">Trichocladium antarcticum</name>
    <dbReference type="NCBI Taxonomy" id="1450529"/>
    <lineage>
        <taxon>Eukaryota</taxon>
        <taxon>Fungi</taxon>
        <taxon>Dikarya</taxon>
        <taxon>Ascomycota</taxon>
        <taxon>Pezizomycotina</taxon>
        <taxon>Sordariomycetes</taxon>
        <taxon>Sordariomycetidae</taxon>
        <taxon>Sordariales</taxon>
        <taxon>Chaetomiaceae</taxon>
        <taxon>Trichocladium</taxon>
    </lineage>
</organism>
<dbReference type="EMBL" id="MU853406">
    <property type="protein sequence ID" value="KAK4135404.1"/>
    <property type="molecule type" value="Genomic_DNA"/>
</dbReference>
<evidence type="ECO:0000256" key="1">
    <source>
        <dbReference type="SAM" id="MobiDB-lite"/>
    </source>
</evidence>
<gene>
    <name evidence="2" type="ORF">BT67DRAFT_433501</name>
</gene>
<reference evidence="2" key="2">
    <citation type="submission" date="2023-05" db="EMBL/GenBank/DDBJ databases">
        <authorList>
            <consortium name="Lawrence Berkeley National Laboratory"/>
            <person name="Steindorff A."/>
            <person name="Hensen N."/>
            <person name="Bonometti L."/>
            <person name="Westerberg I."/>
            <person name="Brannstrom I.O."/>
            <person name="Guillou S."/>
            <person name="Cros-Aarteil S."/>
            <person name="Calhoun S."/>
            <person name="Haridas S."/>
            <person name="Kuo A."/>
            <person name="Mondo S."/>
            <person name="Pangilinan J."/>
            <person name="Riley R."/>
            <person name="Labutti K."/>
            <person name="Andreopoulos B."/>
            <person name="Lipzen A."/>
            <person name="Chen C."/>
            <person name="Yanf M."/>
            <person name="Daum C."/>
            <person name="Ng V."/>
            <person name="Clum A."/>
            <person name="Ohm R."/>
            <person name="Martin F."/>
            <person name="Silar P."/>
            <person name="Natvig D."/>
            <person name="Lalanne C."/>
            <person name="Gautier V."/>
            <person name="Ament-Velasquez S.L."/>
            <person name="Kruys A."/>
            <person name="Hutchinson M.I."/>
            <person name="Powell A.J."/>
            <person name="Barry K."/>
            <person name="Miller A.N."/>
            <person name="Grigoriev I.V."/>
            <person name="Debuchy R."/>
            <person name="Gladieux P."/>
            <person name="Thoren M.H."/>
            <person name="Johannesson H."/>
        </authorList>
    </citation>
    <scope>NUCLEOTIDE SEQUENCE</scope>
    <source>
        <strain evidence="2">CBS 123565</strain>
    </source>
</reference>
<evidence type="ECO:0000313" key="3">
    <source>
        <dbReference type="Proteomes" id="UP001304895"/>
    </source>
</evidence>
<name>A0AAN6UMB8_9PEZI</name>
<dbReference type="Proteomes" id="UP001304895">
    <property type="component" value="Unassembled WGS sequence"/>
</dbReference>
<evidence type="ECO:0000313" key="2">
    <source>
        <dbReference type="EMBL" id="KAK4135404.1"/>
    </source>
</evidence>
<dbReference type="AlphaFoldDB" id="A0AAN6UMB8"/>
<accession>A0AAN6UMB8</accession>
<comment type="caution">
    <text evidence="2">The sequence shown here is derived from an EMBL/GenBank/DDBJ whole genome shotgun (WGS) entry which is preliminary data.</text>
</comment>
<feature type="region of interest" description="Disordered" evidence="1">
    <location>
        <begin position="192"/>
        <end position="211"/>
    </location>
</feature>
<reference evidence="2" key="1">
    <citation type="journal article" date="2023" name="Mol. Phylogenet. Evol.">
        <title>Genome-scale phylogeny and comparative genomics of the fungal order Sordariales.</title>
        <authorList>
            <person name="Hensen N."/>
            <person name="Bonometti L."/>
            <person name="Westerberg I."/>
            <person name="Brannstrom I.O."/>
            <person name="Guillou S."/>
            <person name="Cros-Aarteil S."/>
            <person name="Calhoun S."/>
            <person name="Haridas S."/>
            <person name="Kuo A."/>
            <person name="Mondo S."/>
            <person name="Pangilinan J."/>
            <person name="Riley R."/>
            <person name="LaButti K."/>
            <person name="Andreopoulos B."/>
            <person name="Lipzen A."/>
            <person name="Chen C."/>
            <person name="Yan M."/>
            <person name="Daum C."/>
            <person name="Ng V."/>
            <person name="Clum A."/>
            <person name="Steindorff A."/>
            <person name="Ohm R.A."/>
            <person name="Martin F."/>
            <person name="Silar P."/>
            <person name="Natvig D.O."/>
            <person name="Lalanne C."/>
            <person name="Gautier V."/>
            <person name="Ament-Velasquez S.L."/>
            <person name="Kruys A."/>
            <person name="Hutchinson M.I."/>
            <person name="Powell A.J."/>
            <person name="Barry K."/>
            <person name="Miller A.N."/>
            <person name="Grigoriev I.V."/>
            <person name="Debuchy R."/>
            <person name="Gladieux P."/>
            <person name="Hiltunen Thoren M."/>
            <person name="Johannesson H."/>
        </authorList>
    </citation>
    <scope>NUCLEOTIDE SEQUENCE</scope>
    <source>
        <strain evidence="2">CBS 123565</strain>
    </source>
</reference>